<proteinExistence type="inferred from homology"/>
<evidence type="ECO:0000313" key="16">
    <source>
        <dbReference type="EMBL" id="HFM99905.1"/>
    </source>
</evidence>
<dbReference type="AlphaFoldDB" id="A0A7C3KHA4"/>
<comment type="similarity">
    <text evidence="5 13">In the N-terminal section; belongs to the CobB/CobQ family.</text>
</comment>
<reference evidence="16" key="1">
    <citation type="journal article" date="2020" name="mSystems">
        <title>Genome- and Community-Level Interaction Insights into Carbon Utilization and Element Cycling Functions of Hydrothermarchaeota in Hydrothermal Sediment.</title>
        <authorList>
            <person name="Zhou Z."/>
            <person name="Liu Y."/>
            <person name="Xu W."/>
            <person name="Pan J."/>
            <person name="Luo Z.H."/>
            <person name="Li M."/>
        </authorList>
    </citation>
    <scope>NUCLEOTIDE SEQUENCE [LARGE SCALE GENOMIC DNA]</scope>
    <source>
        <strain evidence="16">SpSt-418</strain>
    </source>
</reference>
<dbReference type="Pfam" id="PF07085">
    <property type="entry name" value="DRTGG"/>
    <property type="match status" value="1"/>
</dbReference>
<dbReference type="EMBL" id="DSRU01000277">
    <property type="protein sequence ID" value="HFM99905.1"/>
    <property type="molecule type" value="Genomic_DNA"/>
</dbReference>
<dbReference type="InterPro" id="IPR016475">
    <property type="entry name" value="P-Actrans_bac"/>
</dbReference>
<evidence type="ECO:0000256" key="13">
    <source>
        <dbReference type="PIRNR" id="PIRNR006107"/>
    </source>
</evidence>
<dbReference type="Pfam" id="PF01515">
    <property type="entry name" value="PTA_PTB"/>
    <property type="match status" value="1"/>
</dbReference>
<dbReference type="PIRSF" id="PIRSF006107">
    <property type="entry name" value="PhpActrans_proteobac"/>
    <property type="match status" value="1"/>
</dbReference>
<organism evidence="16">
    <name type="scientific">Oscillatoriales cyanobacterium SpSt-418</name>
    <dbReference type="NCBI Taxonomy" id="2282169"/>
    <lineage>
        <taxon>Bacteria</taxon>
        <taxon>Bacillati</taxon>
        <taxon>Cyanobacteriota</taxon>
        <taxon>Cyanophyceae</taxon>
        <taxon>Oscillatoriophycideae</taxon>
        <taxon>Oscillatoriales</taxon>
    </lineage>
</organism>
<dbReference type="InterPro" id="IPR002505">
    <property type="entry name" value="PTA_PTB"/>
</dbReference>
<evidence type="ECO:0000256" key="7">
    <source>
        <dbReference type="ARBA" id="ARBA00021528"/>
    </source>
</evidence>
<comment type="domain">
    <text evidence="13">The N-terminal region seems to be important for proper quaternary structure. The C-terminal region contains the substrate-binding site.</text>
</comment>
<dbReference type="GO" id="GO:0005737">
    <property type="term" value="C:cytoplasm"/>
    <property type="evidence" value="ECO:0007669"/>
    <property type="project" value="UniProtKB-SubCell"/>
</dbReference>
<dbReference type="EC" id="2.3.1.8" evidence="6 13"/>
<dbReference type="PANTHER" id="PTHR43356">
    <property type="entry name" value="PHOSPHATE ACETYLTRANSFERASE"/>
    <property type="match status" value="1"/>
</dbReference>
<dbReference type="UniPathway" id="UPA00340">
    <property type="reaction ID" value="UER00459"/>
</dbReference>
<comment type="function">
    <text evidence="12 13">Involved in acetate metabolism.</text>
</comment>
<sequence>MSQNLYIAAIEPGSGKSLVMLGLMELLSKRIHRVGFFRPVIHASNRSNQDIELVRDRYSLNYPHEYFFALTHAEARRLIANGETDELLKRIIEKYRVIERECDFVLCEGTDSLDIDSAFVDNFNAEVANHLAAPLLLVANGQGRTTEEVISAVRTERDAFLEAGCTIAATVVNRVSPDCVGDTVQQLNTILDGTDPVFVLPEDPVLAKPTIAEVADAVNAQFIHGDREHLNREVLVTKVAAMQIPNFLSRMQEGSLILVPSDRADIILTCMAATFSDNCPNIAGLILTGGLELASAVQNLLKGSRWNIPIFSVSSDTFETVTAVNRVRSQLTYDNHRKIAAALGLFETYVDSNQMAECISVSRSDRVTPLMFEYDLIERAKTQRQHIVLPEGSEERILQAAEILLRRGVVDLTLLGNEAQIREKIATLGLSLDAARIVDPFQSEWYDDFAQTYFELRQHKGITLDYARDVMHDISYFGTMMVYHGKADGMVSGSVNTTAHTIRPALEFIRTMPGCSIVSSVFLMCLEDRVLVYGDCAVNPNPNAQQLADIAISSAETAQTFGIEPLIAMLSYSTGESGKGEEVEKVREATQIVRRQRPDLQVEGPIQYDAAVDENVAKTKLPDSKVAGHATVFIFPDLNTGNNTYKAVQRSANAVAIGPVLQGLKKPVNDLSRGCTVTDIVNTVAITAIQAQAIAQQVPALALV</sequence>
<evidence type="ECO:0000256" key="11">
    <source>
        <dbReference type="ARBA" id="ARBA00031108"/>
    </source>
</evidence>
<comment type="similarity">
    <text evidence="4 13">In the C-terminal section; belongs to the phosphate acetyltransferase and butyryltransferase family.</text>
</comment>
<evidence type="ECO:0000259" key="14">
    <source>
        <dbReference type="Pfam" id="PF01515"/>
    </source>
</evidence>
<evidence type="ECO:0000256" key="3">
    <source>
        <dbReference type="ARBA" id="ARBA00004989"/>
    </source>
</evidence>
<dbReference type="NCBIfam" id="NF007233">
    <property type="entry name" value="PRK09653.1"/>
    <property type="match status" value="1"/>
</dbReference>
<comment type="catalytic activity">
    <reaction evidence="1 13">
        <text>acetyl-CoA + phosphate = acetyl phosphate + CoA</text>
        <dbReference type="Rhea" id="RHEA:19521"/>
        <dbReference type="ChEBI" id="CHEBI:22191"/>
        <dbReference type="ChEBI" id="CHEBI:43474"/>
        <dbReference type="ChEBI" id="CHEBI:57287"/>
        <dbReference type="ChEBI" id="CHEBI:57288"/>
        <dbReference type="EC" id="2.3.1.8"/>
    </reaction>
</comment>
<dbReference type="Gene3D" id="3.40.50.10750">
    <property type="entry name" value="Isocitrate/Isopropylmalate dehydrogenase-like"/>
    <property type="match status" value="1"/>
</dbReference>
<evidence type="ECO:0000259" key="15">
    <source>
        <dbReference type="Pfam" id="PF07085"/>
    </source>
</evidence>
<protein>
    <recommendedName>
        <fullName evidence="7 13">Phosphate acetyltransferase</fullName>
        <ecNumber evidence="6 13">2.3.1.8</ecNumber>
    </recommendedName>
    <alternativeName>
        <fullName evidence="11 13">Phosphotransacetylase</fullName>
    </alternativeName>
</protein>
<dbReference type="InterPro" id="IPR027417">
    <property type="entry name" value="P-loop_NTPase"/>
</dbReference>
<dbReference type="NCBIfam" id="TIGR00651">
    <property type="entry name" value="pta"/>
    <property type="match status" value="1"/>
</dbReference>
<feature type="domain" description="DRTGG" evidence="15">
    <location>
        <begin position="213"/>
        <end position="327"/>
    </location>
</feature>
<dbReference type="InterPro" id="IPR042113">
    <property type="entry name" value="P_AcTrfase_dom1"/>
</dbReference>
<dbReference type="SUPFAM" id="SSF53659">
    <property type="entry name" value="Isocitrate/Isopropylmalate dehydrogenase-like"/>
    <property type="match status" value="1"/>
</dbReference>
<comment type="caution">
    <text evidence="16">The sequence shown here is derived from an EMBL/GenBank/DDBJ whole genome shotgun (WGS) entry which is preliminary data.</text>
</comment>
<dbReference type="SUPFAM" id="SSF52540">
    <property type="entry name" value="P-loop containing nucleoside triphosphate hydrolases"/>
    <property type="match status" value="1"/>
</dbReference>
<dbReference type="FunFam" id="3.40.50.10750:FF:000001">
    <property type="entry name" value="Phosphate acetyltransferase"/>
    <property type="match status" value="1"/>
</dbReference>
<dbReference type="Gene3D" id="3.40.1390.20">
    <property type="entry name" value="HprK N-terminal domain-like"/>
    <property type="match status" value="1"/>
</dbReference>
<dbReference type="InterPro" id="IPR004614">
    <property type="entry name" value="P_AcTrfase"/>
</dbReference>
<dbReference type="SUPFAM" id="SSF75138">
    <property type="entry name" value="HprK N-terminal domain-like"/>
    <property type="match status" value="1"/>
</dbReference>
<keyword evidence="8 13" id="KW-0963">Cytoplasm</keyword>
<dbReference type="Gene3D" id="3.40.50.10950">
    <property type="match status" value="1"/>
</dbReference>
<evidence type="ECO:0000256" key="4">
    <source>
        <dbReference type="ARBA" id="ARBA00008756"/>
    </source>
</evidence>
<evidence type="ECO:0000256" key="12">
    <source>
        <dbReference type="ARBA" id="ARBA00049955"/>
    </source>
</evidence>
<dbReference type="GO" id="GO:0008959">
    <property type="term" value="F:phosphate acetyltransferase activity"/>
    <property type="evidence" value="ECO:0007669"/>
    <property type="project" value="UniProtKB-EC"/>
</dbReference>
<evidence type="ECO:0000256" key="6">
    <source>
        <dbReference type="ARBA" id="ARBA00012707"/>
    </source>
</evidence>
<evidence type="ECO:0000256" key="1">
    <source>
        <dbReference type="ARBA" id="ARBA00000705"/>
    </source>
</evidence>
<evidence type="ECO:0000256" key="2">
    <source>
        <dbReference type="ARBA" id="ARBA00004496"/>
    </source>
</evidence>
<dbReference type="Gene3D" id="3.40.50.300">
    <property type="entry name" value="P-loop containing nucleotide triphosphate hydrolases"/>
    <property type="match status" value="1"/>
</dbReference>
<name>A0A7C3KHA4_9CYAN</name>
<evidence type="ECO:0000256" key="8">
    <source>
        <dbReference type="ARBA" id="ARBA00022490"/>
    </source>
</evidence>
<comment type="pathway">
    <text evidence="3 13">Metabolic intermediate biosynthesis; acetyl-CoA biosynthesis; acetyl-CoA from acetate: step 2/2.</text>
</comment>
<dbReference type="InterPro" id="IPR028979">
    <property type="entry name" value="Ser_kin/Pase_Hpr-like_N_sf"/>
</dbReference>
<accession>A0A7C3KHA4</accession>
<gene>
    <name evidence="16" type="ORF">ENR64_19550</name>
</gene>
<dbReference type="InterPro" id="IPR010766">
    <property type="entry name" value="DRTGG"/>
</dbReference>
<feature type="domain" description="Phosphate acetyl/butaryl transferase" evidence="14">
    <location>
        <begin position="371"/>
        <end position="688"/>
    </location>
</feature>
<comment type="subcellular location">
    <subcellularLocation>
        <location evidence="2 13">Cytoplasm</location>
    </subcellularLocation>
</comment>
<dbReference type="GO" id="GO:0006085">
    <property type="term" value="P:acetyl-CoA biosynthetic process"/>
    <property type="evidence" value="ECO:0007669"/>
    <property type="project" value="UniProtKB-UniPathway"/>
</dbReference>
<dbReference type="PANTHER" id="PTHR43356:SF3">
    <property type="entry name" value="PHOSPHATE ACETYLTRANSFERASE"/>
    <property type="match status" value="1"/>
</dbReference>
<keyword evidence="9 13" id="KW-0808">Transferase</keyword>
<dbReference type="NCBIfam" id="NF004167">
    <property type="entry name" value="PRK05632.1"/>
    <property type="match status" value="1"/>
</dbReference>
<evidence type="ECO:0000256" key="10">
    <source>
        <dbReference type="ARBA" id="ARBA00023315"/>
    </source>
</evidence>
<dbReference type="CDD" id="cd03109">
    <property type="entry name" value="DTBS"/>
    <property type="match status" value="1"/>
</dbReference>
<evidence type="ECO:0000256" key="9">
    <source>
        <dbReference type="ARBA" id="ARBA00022679"/>
    </source>
</evidence>
<dbReference type="Pfam" id="PF13500">
    <property type="entry name" value="AAA_26"/>
    <property type="match status" value="1"/>
</dbReference>
<evidence type="ECO:0000256" key="5">
    <source>
        <dbReference type="ARBA" id="ARBA00009786"/>
    </source>
</evidence>
<dbReference type="InterPro" id="IPR050500">
    <property type="entry name" value="Phos_Acetyltrans/Butyryltrans"/>
</dbReference>
<dbReference type="InterPro" id="IPR042112">
    <property type="entry name" value="P_AcTrfase_dom2"/>
</dbReference>
<keyword evidence="10 13" id="KW-0012">Acyltransferase</keyword>